<dbReference type="OrthoDB" id="269227at2759"/>
<dbReference type="RefSeq" id="XP_007929358.1">
    <property type="nucleotide sequence ID" value="XM_007931167.1"/>
</dbReference>
<protein>
    <submittedName>
        <fullName evidence="1">Uncharacterized protein</fullName>
    </submittedName>
</protein>
<organism evidence="1 2">
    <name type="scientific">Pseudocercospora fijiensis (strain CIRAD86)</name>
    <name type="common">Black leaf streak disease fungus</name>
    <name type="synonym">Mycosphaerella fijiensis</name>
    <dbReference type="NCBI Taxonomy" id="383855"/>
    <lineage>
        <taxon>Eukaryota</taxon>
        <taxon>Fungi</taxon>
        <taxon>Dikarya</taxon>
        <taxon>Ascomycota</taxon>
        <taxon>Pezizomycotina</taxon>
        <taxon>Dothideomycetes</taxon>
        <taxon>Dothideomycetidae</taxon>
        <taxon>Mycosphaerellales</taxon>
        <taxon>Mycosphaerellaceae</taxon>
        <taxon>Pseudocercospora</taxon>
    </lineage>
</organism>
<sequence length="114" mass="12117">MKLSAGKGWAVDGLAAQARASGTYIDTHLPFSICTRDAILHPATLGSPSLHASKLVFTAIALERIMVRGNRTLVVVSTSFAQLSSVSFFSYAPFQVSFPGTSLGVPLVQYRSAE</sequence>
<evidence type="ECO:0000313" key="2">
    <source>
        <dbReference type="Proteomes" id="UP000016932"/>
    </source>
</evidence>
<gene>
    <name evidence="1" type="ORF">MYCFIDRAFT_177357</name>
</gene>
<dbReference type="GeneID" id="19333726"/>
<dbReference type="EMBL" id="KB446561">
    <property type="protein sequence ID" value="EME80417.1"/>
    <property type="molecule type" value="Genomic_DNA"/>
</dbReference>
<reference evidence="1 2" key="1">
    <citation type="journal article" date="2012" name="PLoS Pathog.">
        <title>Diverse lifestyles and strategies of plant pathogenesis encoded in the genomes of eighteen Dothideomycetes fungi.</title>
        <authorList>
            <person name="Ohm R.A."/>
            <person name="Feau N."/>
            <person name="Henrissat B."/>
            <person name="Schoch C.L."/>
            <person name="Horwitz B.A."/>
            <person name="Barry K.W."/>
            <person name="Condon B.J."/>
            <person name="Copeland A.C."/>
            <person name="Dhillon B."/>
            <person name="Glaser F."/>
            <person name="Hesse C.N."/>
            <person name="Kosti I."/>
            <person name="LaButti K."/>
            <person name="Lindquist E.A."/>
            <person name="Lucas S."/>
            <person name="Salamov A.A."/>
            <person name="Bradshaw R.E."/>
            <person name="Ciuffetti L."/>
            <person name="Hamelin R.C."/>
            <person name="Kema G.H.J."/>
            <person name="Lawrence C."/>
            <person name="Scott J.A."/>
            <person name="Spatafora J.W."/>
            <person name="Turgeon B.G."/>
            <person name="de Wit P.J.G.M."/>
            <person name="Zhong S."/>
            <person name="Goodwin S.B."/>
            <person name="Grigoriev I.V."/>
        </authorList>
    </citation>
    <scope>NUCLEOTIDE SEQUENCE [LARGE SCALE GENOMIC DNA]</scope>
    <source>
        <strain evidence="1 2">CIRAD86</strain>
    </source>
</reference>
<name>M3ASD2_PSEFD</name>
<dbReference type="KEGG" id="pfj:MYCFIDRAFT_177357"/>
<accession>M3ASD2</accession>
<proteinExistence type="predicted"/>
<dbReference type="Proteomes" id="UP000016932">
    <property type="component" value="Unassembled WGS sequence"/>
</dbReference>
<evidence type="ECO:0000313" key="1">
    <source>
        <dbReference type="EMBL" id="EME80417.1"/>
    </source>
</evidence>
<dbReference type="VEuPathDB" id="FungiDB:MYCFIDRAFT_177357"/>
<dbReference type="AlphaFoldDB" id="M3ASD2"/>
<dbReference type="HOGENOM" id="CLU_2122132_0_0_1"/>
<keyword evidence="2" id="KW-1185">Reference proteome</keyword>